<dbReference type="OrthoDB" id="3290158at2"/>
<sequence>MTLAAALSRAARYGDYFATHDSGAIPAFDMDAAVRATAARLGATETRVAASALQYEFAERLWTVSLGTWAIARQVLDLGSLRYGSVHDGRLAVGFTTLSGTSATTAEETAELLFHNVVDIQLAAFHRELRSAVKMADGLLWGNAATALVLATRSASRVRSSYAATALLLQRAPLAGRLTGPIATPKRRSCCLYYRTAAGRTCSDCPLPKVPA</sequence>
<dbReference type="EMBL" id="UGQT01000001">
    <property type="protein sequence ID" value="STZ59631.1"/>
    <property type="molecule type" value="Genomic_DNA"/>
</dbReference>
<gene>
    <name evidence="2" type="ORF">NCTC10821_03169</name>
</gene>
<dbReference type="AlphaFoldDB" id="A0A378TFN6"/>
<dbReference type="Proteomes" id="UP000254978">
    <property type="component" value="Unassembled WGS sequence"/>
</dbReference>
<keyword evidence="3" id="KW-1185">Reference proteome</keyword>
<accession>A0A378TFN6</accession>
<proteinExistence type="predicted"/>
<dbReference type="GO" id="GO:0051537">
    <property type="term" value="F:2 iron, 2 sulfur cluster binding"/>
    <property type="evidence" value="ECO:0007669"/>
    <property type="project" value="InterPro"/>
</dbReference>
<dbReference type="InterPro" id="IPR024726">
    <property type="entry name" value="FhuF_C"/>
</dbReference>
<dbReference type="RefSeq" id="WP_115279068.1">
    <property type="nucleotide sequence ID" value="NZ_AP022600.1"/>
</dbReference>
<organism evidence="2 3">
    <name type="scientific">Mycolicibacterium tokaiense</name>
    <dbReference type="NCBI Taxonomy" id="39695"/>
    <lineage>
        <taxon>Bacteria</taxon>
        <taxon>Bacillati</taxon>
        <taxon>Actinomycetota</taxon>
        <taxon>Actinomycetes</taxon>
        <taxon>Mycobacteriales</taxon>
        <taxon>Mycobacteriaceae</taxon>
        <taxon>Mycolicibacterium</taxon>
    </lineage>
</organism>
<evidence type="ECO:0000259" key="1">
    <source>
        <dbReference type="Pfam" id="PF11575"/>
    </source>
</evidence>
<evidence type="ECO:0000313" key="2">
    <source>
        <dbReference type="EMBL" id="STZ59631.1"/>
    </source>
</evidence>
<feature type="domain" description="Ferric siderophore reductase C-terminal" evidence="1">
    <location>
        <begin position="187"/>
        <end position="207"/>
    </location>
</feature>
<protein>
    <submittedName>
        <fullName evidence="2">Putative cysteine rich protein</fullName>
    </submittedName>
</protein>
<name>A0A378TFN6_9MYCO</name>
<evidence type="ECO:0000313" key="3">
    <source>
        <dbReference type="Proteomes" id="UP000254978"/>
    </source>
</evidence>
<reference evidence="2 3" key="1">
    <citation type="submission" date="2018-06" db="EMBL/GenBank/DDBJ databases">
        <authorList>
            <consortium name="Pathogen Informatics"/>
            <person name="Doyle S."/>
        </authorList>
    </citation>
    <scope>NUCLEOTIDE SEQUENCE [LARGE SCALE GENOMIC DNA]</scope>
    <source>
        <strain evidence="2 3">NCTC10821</strain>
    </source>
</reference>
<dbReference type="Pfam" id="PF11575">
    <property type="entry name" value="FhuF_C"/>
    <property type="match status" value="1"/>
</dbReference>